<dbReference type="PIRSF" id="PIRSF010072">
    <property type="entry name" value="DUF1448"/>
    <property type="match status" value="1"/>
</dbReference>
<dbReference type="Pfam" id="PF07289">
    <property type="entry name" value="BBL5"/>
    <property type="match status" value="1"/>
</dbReference>
<evidence type="ECO:0000256" key="7">
    <source>
        <dbReference type="ARBA" id="ARBA00023136"/>
    </source>
</evidence>
<comment type="subcellular location">
    <subcellularLocation>
        <location evidence="1">Cell projection</location>
        <location evidence="1">Cilium membrane</location>
    </subcellularLocation>
    <subcellularLocation>
        <location evidence="2">Cytoplasm</location>
        <location evidence="2">Cytoskeleton</location>
        <location evidence="2">Microtubule organizing center</location>
        <location evidence="2">Centrosome</location>
        <location evidence="2">Centriolar satellite</location>
    </subcellularLocation>
</comment>
<evidence type="ECO:0000313" key="11">
    <source>
        <dbReference type="EMBL" id="CAD8784874.1"/>
    </source>
</evidence>
<dbReference type="GO" id="GO:0060170">
    <property type="term" value="C:ciliary membrane"/>
    <property type="evidence" value="ECO:0007669"/>
    <property type="project" value="UniProtKB-SubCell"/>
</dbReference>
<evidence type="ECO:0000256" key="6">
    <source>
        <dbReference type="ARBA" id="ARBA00023069"/>
    </source>
</evidence>
<sequence length="355" mass="40482">MADLLFDRSASQSNCWQDREIRFDVPLDTLDLRRGETLLDSLEYIEDTKGNNGDQGDLRVTNLRIMWISRKNKRTNISIGHNCVISINVRSAKSRLKGETQALYILTKLLNQRFEFIFTAIATSTDRLFSSVQSVFKAYDNSRLYRDMKLRGAVIADKELRLLPLEQVYSRVNGVWNLSAEQGNLGTFFISNVRVVWFANLAESFNVSIPYLQIKSVKIRDSKFGPALVIDTMPESGGYVLGFRIDPRETLDYVFKELSSLWQVFTNNPIFGVEFLIENMEKESQLKILASLKISDTEQDVEIVDTPHRGDHLASFYAEAPGKGMDRDPVFCPELGLAIEQLREGTTIDQLWSVL</sequence>
<dbReference type="GO" id="GO:0034464">
    <property type="term" value="C:BBSome"/>
    <property type="evidence" value="ECO:0007669"/>
    <property type="project" value="InterPro"/>
</dbReference>
<accession>A0A7S0VEN4</accession>
<feature type="domain" description="BBSome complex member BBS5 PH" evidence="10">
    <location>
        <begin position="36"/>
        <end position="90"/>
    </location>
</feature>
<dbReference type="InterPro" id="IPR006606">
    <property type="entry name" value="BBL5"/>
</dbReference>
<keyword evidence="6" id="KW-0969">Cilium</keyword>
<keyword evidence="8" id="KW-0206">Cytoskeleton</keyword>
<dbReference type="GO" id="GO:0036064">
    <property type="term" value="C:ciliary basal body"/>
    <property type="evidence" value="ECO:0007669"/>
    <property type="project" value="TreeGrafter"/>
</dbReference>
<dbReference type="GO" id="GO:0032266">
    <property type="term" value="F:phosphatidylinositol-3-phosphate binding"/>
    <property type="evidence" value="ECO:0007669"/>
    <property type="project" value="TreeGrafter"/>
</dbReference>
<dbReference type="InterPro" id="IPR030804">
    <property type="entry name" value="BBS5/fem-3"/>
</dbReference>
<dbReference type="SMART" id="SM00683">
    <property type="entry name" value="DM16"/>
    <property type="match status" value="2"/>
</dbReference>
<protein>
    <recommendedName>
        <fullName evidence="10">BBSome complex member BBS5 PH domain-containing protein</fullName>
    </recommendedName>
</protein>
<evidence type="ECO:0000256" key="8">
    <source>
        <dbReference type="ARBA" id="ARBA00023212"/>
    </source>
</evidence>
<keyword evidence="9" id="KW-0966">Cell projection</keyword>
<comment type="similarity">
    <text evidence="3">Belongs to the BBS5 family.</text>
</comment>
<dbReference type="InterPro" id="IPR014003">
    <property type="entry name" value="BBS5_PH"/>
</dbReference>
<evidence type="ECO:0000256" key="4">
    <source>
        <dbReference type="ARBA" id="ARBA00022475"/>
    </source>
</evidence>
<name>A0A7S0VEN4_9CHLO</name>
<keyword evidence="5" id="KW-0963">Cytoplasm</keyword>
<evidence type="ECO:0000259" key="10">
    <source>
        <dbReference type="SMART" id="SM00683"/>
    </source>
</evidence>
<evidence type="ECO:0000256" key="2">
    <source>
        <dbReference type="ARBA" id="ARBA00004607"/>
    </source>
</evidence>
<dbReference type="EMBL" id="HBFM01026975">
    <property type="protein sequence ID" value="CAD8784874.1"/>
    <property type="molecule type" value="Transcribed_RNA"/>
</dbReference>
<evidence type="ECO:0000256" key="5">
    <source>
        <dbReference type="ARBA" id="ARBA00022490"/>
    </source>
</evidence>
<dbReference type="PANTHER" id="PTHR21351:SF0">
    <property type="entry name" value="BARDET-BIEDL SYNDROME 5 PROTEIN"/>
    <property type="match status" value="1"/>
</dbReference>
<gene>
    <name evidence="11" type="ORF">PPAR00522_LOCUS17471</name>
</gene>
<evidence type="ECO:0000256" key="9">
    <source>
        <dbReference type="ARBA" id="ARBA00023273"/>
    </source>
</evidence>
<keyword evidence="7" id="KW-0472">Membrane</keyword>
<evidence type="ECO:0000256" key="1">
    <source>
        <dbReference type="ARBA" id="ARBA00004309"/>
    </source>
</evidence>
<proteinExistence type="inferred from homology"/>
<evidence type="ECO:0000256" key="3">
    <source>
        <dbReference type="ARBA" id="ARBA00005822"/>
    </source>
</evidence>
<dbReference type="GO" id="GO:0060271">
    <property type="term" value="P:cilium assembly"/>
    <property type="evidence" value="ECO:0007669"/>
    <property type="project" value="TreeGrafter"/>
</dbReference>
<reference evidence="11" key="1">
    <citation type="submission" date="2021-01" db="EMBL/GenBank/DDBJ databases">
        <authorList>
            <person name="Corre E."/>
            <person name="Pelletier E."/>
            <person name="Niang G."/>
            <person name="Scheremetjew M."/>
            <person name="Finn R."/>
            <person name="Kale V."/>
            <person name="Holt S."/>
            <person name="Cochrane G."/>
            <person name="Meng A."/>
            <person name="Brown T."/>
            <person name="Cohen L."/>
        </authorList>
    </citation>
    <scope>NUCLEOTIDE SEQUENCE</scope>
    <source>
        <strain evidence="11">SAG 63-3</strain>
    </source>
</reference>
<keyword evidence="4" id="KW-1003">Cell membrane</keyword>
<dbReference type="PANTHER" id="PTHR21351">
    <property type="entry name" value="BARDET-BIEDL SYNDROME PROTEIN 5"/>
    <property type="match status" value="1"/>
</dbReference>
<feature type="domain" description="BBSome complex member BBS5 PH" evidence="10">
    <location>
        <begin position="166"/>
        <end position="220"/>
    </location>
</feature>
<dbReference type="AlphaFoldDB" id="A0A7S0VEN4"/>
<organism evidence="11">
    <name type="scientific">Polytomella parva</name>
    <dbReference type="NCBI Taxonomy" id="51329"/>
    <lineage>
        <taxon>Eukaryota</taxon>
        <taxon>Viridiplantae</taxon>
        <taxon>Chlorophyta</taxon>
        <taxon>core chlorophytes</taxon>
        <taxon>Chlorophyceae</taxon>
        <taxon>CS clade</taxon>
        <taxon>Chlamydomonadales</taxon>
        <taxon>Chlamydomonadaceae</taxon>
        <taxon>Polytomella</taxon>
    </lineage>
</organism>